<dbReference type="InterPro" id="IPR036259">
    <property type="entry name" value="MFS_trans_sf"/>
</dbReference>
<evidence type="ECO:0000256" key="7">
    <source>
        <dbReference type="SAM" id="Phobius"/>
    </source>
</evidence>
<dbReference type="PRINTS" id="PR00171">
    <property type="entry name" value="SUGRTRNSPORT"/>
</dbReference>
<evidence type="ECO:0000256" key="1">
    <source>
        <dbReference type="ARBA" id="ARBA00004141"/>
    </source>
</evidence>
<keyword evidence="4 7" id="KW-0812">Transmembrane</keyword>
<feature type="transmembrane region" description="Helical" evidence="7">
    <location>
        <begin position="235"/>
        <end position="257"/>
    </location>
</feature>
<name>A0A7U2MJM3_ASPFN</name>
<dbReference type="Pfam" id="PF00083">
    <property type="entry name" value="Sugar_tr"/>
    <property type="match status" value="2"/>
</dbReference>
<feature type="transmembrane region" description="Helical" evidence="7">
    <location>
        <begin position="130"/>
        <end position="151"/>
    </location>
</feature>
<dbReference type="GO" id="GO:1904679">
    <property type="term" value="P:myo-inositol import across plasma membrane"/>
    <property type="evidence" value="ECO:0007669"/>
    <property type="project" value="TreeGrafter"/>
</dbReference>
<evidence type="ECO:0000256" key="2">
    <source>
        <dbReference type="ARBA" id="ARBA00010992"/>
    </source>
</evidence>
<evidence type="ECO:0000256" key="6">
    <source>
        <dbReference type="ARBA" id="ARBA00023136"/>
    </source>
</evidence>
<sequence length="399" mass="42820">MLFGYDTGIILAVLAITSLCSAGPFLGAIIADLTADKYGRKGPMYVGFALFTVEAILQAPGYSVPQMAVGRLTVGLGVGSAAMIVPAYIAEIAPMKYRGHMVGLNNVSITGGQVISYAIGAAFASVPHGWRYMVGLGGVPSIFLAILPPLCPESPCQLISYGKVEEAVNLSTQGRSRWDIVKELNRNPAHFRALVCACRLIGFSNPVAVNLVVSGTNMVSACINMPPVDPVGRRCLLVSTACGMAAGLLAVAISFVYIPMSLDTLEVQDNTITPTAIVVLVFIIWFVAFYGVSFGNTAWMSADFFSTEVRAIGTMFMTCCCWGSDLIASSAFLSMMKGITPSGAFGFYACLCFIGWILIIFFYPEMSGLTLEESQEVFQHGFGVRYARQLRKERRRGGE</sequence>
<dbReference type="VEuPathDB" id="FungiDB:AFLA_009756"/>
<evidence type="ECO:0000313" key="9">
    <source>
        <dbReference type="EMBL" id="QRD84945.1"/>
    </source>
</evidence>
<evidence type="ECO:0000256" key="4">
    <source>
        <dbReference type="ARBA" id="ARBA00022692"/>
    </source>
</evidence>
<gene>
    <name evidence="9" type="ORF">F9C07_2204534</name>
</gene>
<feature type="transmembrane region" description="Helical" evidence="7">
    <location>
        <begin position="277"/>
        <end position="299"/>
    </location>
</feature>
<feature type="transmembrane region" description="Helical" evidence="7">
    <location>
        <begin position="68"/>
        <end position="90"/>
    </location>
</feature>
<evidence type="ECO:0000259" key="8">
    <source>
        <dbReference type="PROSITE" id="PS50850"/>
    </source>
</evidence>
<keyword evidence="3" id="KW-0813">Transport</keyword>
<dbReference type="InterPro" id="IPR003663">
    <property type="entry name" value="Sugar/inositol_transpt"/>
</dbReference>
<evidence type="ECO:0000313" key="10">
    <source>
        <dbReference type="Proteomes" id="UP000596276"/>
    </source>
</evidence>
<dbReference type="PROSITE" id="PS50850">
    <property type="entry name" value="MFS"/>
    <property type="match status" value="1"/>
</dbReference>
<evidence type="ECO:0000256" key="5">
    <source>
        <dbReference type="ARBA" id="ARBA00022989"/>
    </source>
</evidence>
<organism evidence="9 10">
    <name type="scientific">Aspergillus flavus (strain ATCC 200026 / FGSC A1120 / IAM 13836 / NRRL 3357 / JCM 12722 / SRRC 167)</name>
    <dbReference type="NCBI Taxonomy" id="332952"/>
    <lineage>
        <taxon>Eukaryota</taxon>
        <taxon>Fungi</taxon>
        <taxon>Dikarya</taxon>
        <taxon>Ascomycota</taxon>
        <taxon>Pezizomycotina</taxon>
        <taxon>Eurotiomycetes</taxon>
        <taxon>Eurotiomycetidae</taxon>
        <taxon>Eurotiales</taxon>
        <taxon>Aspergillaceae</taxon>
        <taxon>Aspergillus</taxon>
        <taxon>Aspergillus subgen. Circumdati</taxon>
    </lineage>
</organism>
<dbReference type="SUPFAM" id="SSF103473">
    <property type="entry name" value="MFS general substrate transporter"/>
    <property type="match status" value="1"/>
</dbReference>
<comment type="subcellular location">
    <subcellularLocation>
        <location evidence="1">Membrane</location>
        <topology evidence="1">Multi-pass membrane protein</topology>
    </subcellularLocation>
</comment>
<dbReference type="GO" id="GO:0005366">
    <property type="term" value="F:myo-inositol:proton symporter activity"/>
    <property type="evidence" value="ECO:0007669"/>
    <property type="project" value="TreeGrafter"/>
</dbReference>
<dbReference type="VEuPathDB" id="FungiDB:AFLA_009755"/>
<dbReference type="InterPro" id="IPR050814">
    <property type="entry name" value="Myo-inositol_Transporter"/>
</dbReference>
<feature type="transmembrane region" description="Helical" evidence="7">
    <location>
        <begin position="311"/>
        <end position="333"/>
    </location>
</feature>
<comment type="similarity">
    <text evidence="2">Belongs to the major facilitator superfamily. Sugar transporter (TC 2.A.1.1) family.</text>
</comment>
<accession>A0A7U2MJM3</accession>
<dbReference type="EMBL" id="CP044621">
    <property type="protein sequence ID" value="QRD84945.1"/>
    <property type="molecule type" value="Genomic_DNA"/>
</dbReference>
<keyword evidence="10" id="KW-1185">Reference proteome</keyword>
<keyword evidence="5 7" id="KW-1133">Transmembrane helix</keyword>
<proteinExistence type="inferred from homology"/>
<dbReference type="InterPro" id="IPR020846">
    <property type="entry name" value="MFS_dom"/>
</dbReference>
<dbReference type="Proteomes" id="UP000596276">
    <property type="component" value="Chromosome 5"/>
</dbReference>
<feature type="domain" description="Major facilitator superfamily (MFS) profile" evidence="8">
    <location>
        <begin position="1"/>
        <end position="367"/>
    </location>
</feature>
<dbReference type="VEuPathDB" id="FungiDB:F9C07_2204534"/>
<dbReference type="PANTHER" id="PTHR48020:SF22">
    <property type="entry name" value="MAJOR FACILITATOR SUPERFAMILY (MFS) PROFILE DOMAIN-CONTAINING PROTEIN-RELATED"/>
    <property type="match status" value="1"/>
</dbReference>
<feature type="transmembrane region" description="Helical" evidence="7">
    <location>
        <begin position="345"/>
        <end position="363"/>
    </location>
</feature>
<keyword evidence="6 7" id="KW-0472">Membrane</keyword>
<feature type="transmembrane region" description="Helical" evidence="7">
    <location>
        <begin position="12"/>
        <end position="31"/>
    </location>
</feature>
<evidence type="ECO:0000256" key="3">
    <source>
        <dbReference type="ARBA" id="ARBA00022448"/>
    </source>
</evidence>
<dbReference type="Gene3D" id="1.20.1250.20">
    <property type="entry name" value="MFS general substrate transporter like domains"/>
    <property type="match status" value="2"/>
</dbReference>
<dbReference type="InterPro" id="IPR005828">
    <property type="entry name" value="MFS_sugar_transport-like"/>
</dbReference>
<dbReference type="PANTHER" id="PTHR48020">
    <property type="entry name" value="PROTON MYO-INOSITOL COTRANSPORTER"/>
    <property type="match status" value="1"/>
</dbReference>
<reference evidence="10" key="1">
    <citation type="journal article" date="2021" name="G3 (Bethesda)">
        <title>Chromosome assembled and annotated genome sequence of Aspergillus flavus NRRL 3357.</title>
        <authorList>
            <person name="Skerker J.M."/>
            <person name="Pianalto K.M."/>
            <person name="Mondo S.J."/>
            <person name="Yang K."/>
            <person name="Arkin A.P."/>
            <person name="Keller N.P."/>
            <person name="Grigoriev I.V."/>
            <person name="Louise Glass N.L."/>
        </authorList>
    </citation>
    <scope>NUCLEOTIDE SEQUENCE [LARGE SCALE GENOMIC DNA]</scope>
    <source>
        <strain evidence="10">ATCC 200026 / FGSC A1120 / IAM 13836 / NRRL 3357 / JCM 12722 / SRRC 167</strain>
    </source>
</reference>
<feature type="transmembrane region" description="Helical" evidence="7">
    <location>
        <begin position="102"/>
        <end position="124"/>
    </location>
</feature>
<protein>
    <submittedName>
        <fullName evidence="9">Major facilitator superfamily domain-containing protein</fullName>
    </submittedName>
</protein>
<dbReference type="GO" id="GO:0016020">
    <property type="term" value="C:membrane"/>
    <property type="evidence" value="ECO:0007669"/>
    <property type="project" value="UniProtKB-SubCell"/>
</dbReference>
<dbReference type="AlphaFoldDB" id="A0A7U2MJM3"/>